<evidence type="ECO:0000259" key="3">
    <source>
        <dbReference type="PROSITE" id="PS50041"/>
    </source>
</evidence>
<gene>
    <name evidence="5" type="primary">LOC108923026</name>
</gene>
<dbReference type="Pfam" id="PF00059">
    <property type="entry name" value="Lectin_C"/>
    <property type="match status" value="1"/>
</dbReference>
<feature type="domain" description="Fibronectin type-III" evidence="4">
    <location>
        <begin position="350"/>
        <end position="436"/>
    </location>
</feature>
<feature type="domain" description="C-type lectin" evidence="3">
    <location>
        <begin position="71"/>
        <end position="196"/>
    </location>
</feature>
<name>A0A8C9UXA9_SCLFO</name>
<dbReference type="SMART" id="SM00060">
    <property type="entry name" value="FN3"/>
    <property type="match status" value="5"/>
</dbReference>
<dbReference type="SUPFAM" id="SSF49265">
    <property type="entry name" value="Fibronectin type III"/>
    <property type="match status" value="4"/>
</dbReference>
<evidence type="ECO:0000256" key="1">
    <source>
        <dbReference type="ARBA" id="ARBA00022737"/>
    </source>
</evidence>
<dbReference type="InterPro" id="IPR050991">
    <property type="entry name" value="ECM_Regulatory_Proteins"/>
</dbReference>
<dbReference type="InterPro" id="IPR001304">
    <property type="entry name" value="C-type_lectin-like"/>
</dbReference>
<dbReference type="Gene3D" id="2.60.40.10">
    <property type="entry name" value="Immunoglobulins"/>
    <property type="match status" value="5"/>
</dbReference>
<evidence type="ECO:0000259" key="4">
    <source>
        <dbReference type="PROSITE" id="PS50853"/>
    </source>
</evidence>
<feature type="domain" description="Fibronectin type-III" evidence="4">
    <location>
        <begin position="523"/>
        <end position="611"/>
    </location>
</feature>
<dbReference type="InterPro" id="IPR016187">
    <property type="entry name" value="CTDL_fold"/>
</dbReference>
<keyword evidence="6" id="KW-1185">Reference proteome</keyword>
<reference evidence="5" key="2">
    <citation type="submission" date="2025-08" db="UniProtKB">
        <authorList>
            <consortium name="Ensembl"/>
        </authorList>
    </citation>
    <scope>IDENTIFICATION</scope>
</reference>
<keyword evidence="1" id="KW-0677">Repeat</keyword>
<dbReference type="Pfam" id="PF00041">
    <property type="entry name" value="fn3"/>
    <property type="match status" value="2"/>
</dbReference>
<dbReference type="PROSITE" id="PS50853">
    <property type="entry name" value="FN3"/>
    <property type="match status" value="4"/>
</dbReference>
<proteinExistence type="predicted"/>
<protein>
    <recommendedName>
        <fullName evidence="7">Receptor-type tyrosine-protein phosphatase eta-like</fullName>
    </recommendedName>
</protein>
<reference evidence="5 6" key="1">
    <citation type="submission" date="2019-04" db="EMBL/GenBank/DDBJ databases">
        <authorList>
            <consortium name="Wellcome Sanger Institute Data Sharing"/>
        </authorList>
    </citation>
    <scope>NUCLEOTIDE SEQUENCE [LARGE SCALE GENOMIC DNA]</scope>
</reference>
<dbReference type="InterPro" id="IPR003961">
    <property type="entry name" value="FN3_dom"/>
</dbReference>
<organism evidence="5 6">
    <name type="scientific">Scleropages formosus</name>
    <name type="common">Asian bonytongue</name>
    <name type="synonym">Osteoglossum formosum</name>
    <dbReference type="NCBI Taxonomy" id="113540"/>
    <lineage>
        <taxon>Eukaryota</taxon>
        <taxon>Metazoa</taxon>
        <taxon>Chordata</taxon>
        <taxon>Craniata</taxon>
        <taxon>Vertebrata</taxon>
        <taxon>Euteleostomi</taxon>
        <taxon>Actinopterygii</taxon>
        <taxon>Neopterygii</taxon>
        <taxon>Teleostei</taxon>
        <taxon>Osteoglossocephala</taxon>
        <taxon>Osteoglossomorpha</taxon>
        <taxon>Osteoglossiformes</taxon>
        <taxon>Osteoglossidae</taxon>
        <taxon>Scleropages</taxon>
    </lineage>
</organism>
<dbReference type="Gene3D" id="3.10.100.10">
    <property type="entry name" value="Mannose-Binding Protein A, subunit A"/>
    <property type="match status" value="1"/>
</dbReference>
<dbReference type="Ensembl" id="ENSSFOT00015000086.2">
    <property type="protein sequence ID" value="ENSSFOP00015000062.2"/>
    <property type="gene ID" value="ENSSFOG00015000082.2"/>
</dbReference>
<dbReference type="InterPro" id="IPR016186">
    <property type="entry name" value="C-type_lectin-like/link_sf"/>
</dbReference>
<evidence type="ECO:0000313" key="5">
    <source>
        <dbReference type="Ensembl" id="ENSSFOP00015000062.2"/>
    </source>
</evidence>
<dbReference type="InterPro" id="IPR013783">
    <property type="entry name" value="Ig-like_fold"/>
</dbReference>
<feature type="region of interest" description="Disordered" evidence="2">
    <location>
        <begin position="156"/>
        <end position="179"/>
    </location>
</feature>
<dbReference type="PANTHER" id="PTHR46708">
    <property type="entry name" value="TENASCIN"/>
    <property type="match status" value="1"/>
</dbReference>
<dbReference type="PROSITE" id="PS50041">
    <property type="entry name" value="C_TYPE_LECTIN_2"/>
    <property type="match status" value="1"/>
</dbReference>
<evidence type="ECO:0008006" key="7">
    <source>
        <dbReference type="Google" id="ProtNLM"/>
    </source>
</evidence>
<sequence length="760" mass="85004">MQIFLASLSFSIFPSLGQQNLRRNRRTQVTLKNKSGLCMQQQHFYAPWLGFAHVNMGKMALLLLLGSLGVWAEPQYYKHSNSSTWEEARKHCQLCYKELVSLNSENIQLIVQNLTNDYWVGLREDLNATMLWSVWSNGDPVTFQNWYPGHPKILQQIPPTPTTPTTTATPMPRTSTGPEPLGHDHICRIELEDLCRNLTNITELYIYNGSEHRNEFETPVTEPQPTVTAEPEPVIKNPCTALLSFGMWMERNCSGLLPYICYEDRFFGSVNFSNVTLKSASFNWSPGPGNIDFYKLKLSGDINLTVNTSYLFTDISNLTQGTLYQIQVFPVKCGRDLNPQNISFYTKPDVIQTLSIKDVGTNSVCLSWVRPVGNHDFYSVEVVYSPNITCNSTTESCLVTGLSPGTFYQFNVYAEVKDQSIVGDPTNISSYTRPNKVVNLRVLYYNNTSIVLAWNKSEEVSLEFQVVVDVGWQGNHLLTQNTTSTNVIVDNLTPGTIYFFTVVPQVPDLTLNGENVTIPGFTIPSPISNLNLLSNESAITASWTLPVGNATQFNLTIQSDDTNQKWDATTNLTQYTFNVNKAAASYTVTVWTVVGNIKSESVNGSRYTLPVRPGCPSVLSKSNTSITIQWEVPPDLDNMTTQFLVTYQSSFWQFKSSSTIKGNKITVDNLQPGTYYNFSIQTVADNKTSDAVSITNITVPRRKNLTISIQCSSNKTLYCENANSTFAVFQQVSVQSSHSALHISLHPLSVSRRSSVEESV</sequence>
<accession>A0A8C9UXA9</accession>
<dbReference type="Proteomes" id="UP000694397">
    <property type="component" value="Chromosome 13"/>
</dbReference>
<dbReference type="GeneTree" id="ENSGT00940000168324"/>
<dbReference type="PANTHER" id="PTHR46708:SF11">
    <property type="entry name" value="RECEPTOR-TYPE TYROSINE-PROTEIN PHOSPHATASE ETA-LIKE"/>
    <property type="match status" value="1"/>
</dbReference>
<dbReference type="SUPFAM" id="SSF56436">
    <property type="entry name" value="C-type lectin-like"/>
    <property type="match status" value="1"/>
</dbReference>
<evidence type="ECO:0000313" key="6">
    <source>
        <dbReference type="Proteomes" id="UP000694397"/>
    </source>
</evidence>
<feature type="domain" description="Fibronectin type-III" evidence="4">
    <location>
        <begin position="266"/>
        <end position="349"/>
    </location>
</feature>
<dbReference type="CDD" id="cd00037">
    <property type="entry name" value="CLECT"/>
    <property type="match status" value="1"/>
</dbReference>
<dbReference type="SMART" id="SM00034">
    <property type="entry name" value="CLECT"/>
    <property type="match status" value="1"/>
</dbReference>
<dbReference type="AlphaFoldDB" id="A0A8C9UXA9"/>
<dbReference type="InterPro" id="IPR036116">
    <property type="entry name" value="FN3_sf"/>
</dbReference>
<feature type="domain" description="Fibronectin type-III" evidence="4">
    <location>
        <begin position="612"/>
        <end position="702"/>
    </location>
</feature>
<reference evidence="5" key="3">
    <citation type="submission" date="2025-09" db="UniProtKB">
        <authorList>
            <consortium name="Ensembl"/>
        </authorList>
    </citation>
    <scope>IDENTIFICATION</scope>
</reference>
<dbReference type="CDD" id="cd00063">
    <property type="entry name" value="FN3"/>
    <property type="match status" value="3"/>
</dbReference>
<evidence type="ECO:0000256" key="2">
    <source>
        <dbReference type="SAM" id="MobiDB-lite"/>
    </source>
</evidence>
<feature type="compositionally biased region" description="Low complexity" evidence="2">
    <location>
        <begin position="163"/>
        <end position="176"/>
    </location>
</feature>
<dbReference type="OrthoDB" id="10253954at2759"/>